<dbReference type="EMBL" id="BDRX01000192">
    <property type="protein sequence ID" value="GBG00087.1"/>
    <property type="molecule type" value="Genomic_DNA"/>
</dbReference>
<dbReference type="PANTHER" id="PTHR47027">
    <property type="entry name" value="REVERSE TRANSCRIPTASE DOMAIN-CONTAINING PROTEIN"/>
    <property type="match status" value="1"/>
</dbReference>
<accession>A0A2V0PK37</accession>
<dbReference type="PROSITE" id="PS50878">
    <property type="entry name" value="RT_POL"/>
    <property type="match status" value="1"/>
</dbReference>
<dbReference type="OrthoDB" id="515277at2759"/>
<feature type="region of interest" description="Disordered" evidence="1">
    <location>
        <begin position="55"/>
        <end position="76"/>
    </location>
</feature>
<evidence type="ECO:0000256" key="1">
    <source>
        <dbReference type="SAM" id="MobiDB-lite"/>
    </source>
</evidence>
<feature type="domain" description="Reverse transcriptase" evidence="2">
    <location>
        <begin position="241"/>
        <end position="521"/>
    </location>
</feature>
<comment type="caution">
    <text evidence="3">The sequence shown here is derived from an EMBL/GenBank/DDBJ whole genome shotgun (WGS) entry which is preliminary data.</text>
</comment>
<proteinExistence type="predicted"/>
<sequence>MPLPPRLRFDEERREEYVAALCDAGVQQRLATLASLDGPAAAAALASVVREAATAAFGRPQSRRAPAAGGARQRPRDAPWFARCRRAHFNLQDALHRSLDPDAARRWRNAFNAQKRREQRRLRARGNAAMLEALRHQPRRFWSDYKSEGAAAVGGHSPAEVRAHWQQQFGGLGRGSLLELATALRARNPQELAARLAAEAAASDAGARPEALRRRQAAAALNTPIREQEVLDQLRRCSFGAAAGLDGLGADLLKGAFRWIEGSEADLGNYRPIQNMCAVSKLYHMVLLARLDGFAEAHGLRAAGQAGFRAGRRAADNVYVLRHLIDRARLTQRRAAPQRRPLFVCFVDFEKAYDSVPRDALFRYLAEIGLAGDMLATLAGIYWRVRVRAKAGAALCAPFDSTCGVRQGDPLSPLLFGLYIDRVEAWLAERTPDTGVELVGSGGRLRVLLYADDLALLASDAEGLQAQLDALQSFCNTHHLRVNVSKTEVVVFGLKCTAARWTYRGARVPTSPEFKYLGVTLHSTKGTTPEAHQRKAAGLRAAFALLARCKQRGIADFSLRCRLFRILVEPTLNYCAEVWAPDLMRTVDAALAATPQVVQNDFLRQLGGLRRNIPVSILTAEACTQPLARAWLRACTAHWNRLMRAPADSALKRAFAGDLELARDRPPRASWAGSWLSTLGHVAAAGSTQLIHPEPGAELPSYLAGLRTQMRHATTHGTGALLSLNVPLDLPQVWGAWDAALAHRTQAPGRSSGATAAAYAQHFKVHRAAPDCDKEPGFPEKMPFYFRHTSAFNGVDTVTTGLVVSTTTMVTNSSLETPNELVTVFLIWVEPSGKM</sequence>
<evidence type="ECO:0000313" key="3">
    <source>
        <dbReference type="EMBL" id="GBG00087.1"/>
    </source>
</evidence>
<dbReference type="SUPFAM" id="SSF56672">
    <property type="entry name" value="DNA/RNA polymerases"/>
    <property type="match status" value="1"/>
</dbReference>
<dbReference type="PRINTS" id="PR01345">
    <property type="entry name" value="CERVTRCPTASE"/>
</dbReference>
<reference evidence="3 4" key="1">
    <citation type="journal article" date="2018" name="Sci. Rep.">
        <title>Raphidocelis subcapitata (=Pseudokirchneriella subcapitata) provides an insight into genome evolution and environmental adaptations in the Sphaeropleales.</title>
        <authorList>
            <person name="Suzuki S."/>
            <person name="Yamaguchi H."/>
            <person name="Nakajima N."/>
            <person name="Kawachi M."/>
        </authorList>
    </citation>
    <scope>NUCLEOTIDE SEQUENCE [LARGE SCALE GENOMIC DNA]</scope>
    <source>
        <strain evidence="3 4">NIES-35</strain>
    </source>
</reference>
<dbReference type="Proteomes" id="UP000247498">
    <property type="component" value="Unassembled WGS sequence"/>
</dbReference>
<keyword evidence="4" id="KW-1185">Reference proteome</keyword>
<dbReference type="PANTHER" id="PTHR47027:SF20">
    <property type="entry name" value="REVERSE TRANSCRIPTASE-LIKE PROTEIN WITH RNA-DIRECTED DNA POLYMERASE DOMAIN"/>
    <property type="match status" value="1"/>
</dbReference>
<evidence type="ECO:0000313" key="4">
    <source>
        <dbReference type="Proteomes" id="UP000247498"/>
    </source>
</evidence>
<evidence type="ECO:0000259" key="2">
    <source>
        <dbReference type="PROSITE" id="PS50878"/>
    </source>
</evidence>
<protein>
    <recommendedName>
        <fullName evidence="2">Reverse transcriptase domain-containing protein</fullName>
    </recommendedName>
</protein>
<dbReference type="Pfam" id="PF00078">
    <property type="entry name" value="RVT_1"/>
    <property type="match status" value="1"/>
</dbReference>
<gene>
    <name evidence="3" type="ORF">Rsub_12907</name>
</gene>
<dbReference type="InterPro" id="IPR043502">
    <property type="entry name" value="DNA/RNA_pol_sf"/>
</dbReference>
<dbReference type="CDD" id="cd01650">
    <property type="entry name" value="RT_nLTR_like"/>
    <property type="match status" value="1"/>
</dbReference>
<dbReference type="AlphaFoldDB" id="A0A2V0PK37"/>
<dbReference type="InterPro" id="IPR000477">
    <property type="entry name" value="RT_dom"/>
</dbReference>
<feature type="compositionally biased region" description="Low complexity" evidence="1">
    <location>
        <begin position="55"/>
        <end position="72"/>
    </location>
</feature>
<dbReference type="STRING" id="307507.A0A2V0PK37"/>
<organism evidence="3 4">
    <name type="scientific">Raphidocelis subcapitata</name>
    <dbReference type="NCBI Taxonomy" id="307507"/>
    <lineage>
        <taxon>Eukaryota</taxon>
        <taxon>Viridiplantae</taxon>
        <taxon>Chlorophyta</taxon>
        <taxon>core chlorophytes</taxon>
        <taxon>Chlorophyceae</taxon>
        <taxon>CS clade</taxon>
        <taxon>Sphaeropleales</taxon>
        <taxon>Selenastraceae</taxon>
        <taxon>Raphidocelis</taxon>
    </lineage>
</organism>
<name>A0A2V0PK37_9CHLO</name>
<dbReference type="InParanoid" id="A0A2V0PK37"/>